<keyword evidence="2" id="KW-0812">Transmembrane</keyword>
<dbReference type="Proteomes" id="UP000284163">
    <property type="component" value="Unassembled WGS sequence"/>
</dbReference>
<dbReference type="Proteomes" id="UP000494211">
    <property type="component" value="Unassembled WGS sequence"/>
</dbReference>
<evidence type="ECO:0000313" key="4">
    <source>
        <dbReference type="EMBL" id="PAC72996.1"/>
    </source>
</evidence>
<dbReference type="Proteomes" id="UP001197735">
    <property type="component" value="Unassembled WGS sequence"/>
</dbReference>
<reference evidence="3" key="5">
    <citation type="submission" date="2021-07" db="EMBL/GenBank/DDBJ databases">
        <title>Xylan utilisation by Bifidobacterium pseudocatenulatum.</title>
        <authorList>
            <person name="Watanabe Y."/>
        </authorList>
    </citation>
    <scope>NUCLEOTIDE SEQUENCE</scope>
    <source>
        <strain evidence="3">YIT12824</strain>
    </source>
</reference>
<dbReference type="EMBL" id="MNLB01000009">
    <property type="protein sequence ID" value="PAC72996.1"/>
    <property type="molecule type" value="Genomic_DNA"/>
</dbReference>
<dbReference type="EMBL" id="JAHXEI010000006">
    <property type="protein sequence ID" value="MCB4880485.1"/>
    <property type="molecule type" value="Genomic_DNA"/>
</dbReference>
<dbReference type="EMBL" id="QSDK01000004">
    <property type="protein sequence ID" value="RGY77351.1"/>
    <property type="molecule type" value="Genomic_DNA"/>
</dbReference>
<feature type="transmembrane region" description="Helical" evidence="2">
    <location>
        <begin position="134"/>
        <end position="152"/>
    </location>
</feature>
<evidence type="ECO:0000313" key="12">
    <source>
        <dbReference type="Proteomes" id="UP000331308"/>
    </source>
</evidence>
<feature type="transmembrane region" description="Helical" evidence="2">
    <location>
        <begin position="87"/>
        <end position="105"/>
    </location>
</feature>
<dbReference type="Proteomes" id="UP000285613">
    <property type="component" value="Unassembled WGS sequence"/>
</dbReference>
<keyword evidence="2" id="KW-0472">Membrane</keyword>
<comment type="caution">
    <text evidence="4">The sequence shown here is derived from an EMBL/GenBank/DDBJ whole genome shotgun (WGS) entry which is preliminary data.</text>
</comment>
<evidence type="ECO:0000313" key="11">
    <source>
        <dbReference type="Proteomes" id="UP000285613"/>
    </source>
</evidence>
<keyword evidence="13" id="KW-1185">Reference proteome</keyword>
<name>A0A139B8D3_BIFPS</name>
<dbReference type="AlphaFoldDB" id="A0A139B8D3"/>
<feature type="transmembrane region" description="Helical" evidence="2">
    <location>
        <begin position="37"/>
        <end position="57"/>
    </location>
</feature>
<reference evidence="8 13" key="4">
    <citation type="submission" date="2019-10" db="EMBL/GenBank/DDBJ databases">
        <authorList>
            <consortium name="Melissa Lawson"/>
            <person name="O'neill I."/>
        </authorList>
    </citation>
    <scope>NUCLEOTIDE SEQUENCE [LARGE SCALE GENOMIC DNA]</scope>
    <source>
        <strain evidence="8">LH_658</strain>
    </source>
</reference>
<feature type="transmembrane region" description="Helical" evidence="2">
    <location>
        <begin position="63"/>
        <end position="80"/>
    </location>
</feature>
<evidence type="ECO:0000313" key="9">
    <source>
        <dbReference type="Proteomes" id="UP000216789"/>
    </source>
</evidence>
<feature type="region of interest" description="Disordered" evidence="1">
    <location>
        <begin position="166"/>
        <end position="188"/>
    </location>
</feature>
<accession>A0A139B8D3</accession>
<organism evidence="4 9">
    <name type="scientific">Bifidobacterium pseudocatenulatum</name>
    <dbReference type="NCBI Taxonomy" id="28026"/>
    <lineage>
        <taxon>Bacteria</taxon>
        <taxon>Bacillati</taxon>
        <taxon>Actinomycetota</taxon>
        <taxon>Actinomycetes</taxon>
        <taxon>Bifidobacteriales</taxon>
        <taxon>Bifidobacteriaceae</taxon>
        <taxon>Bifidobacterium</taxon>
    </lineage>
</organism>
<sequence>MMQQMKQSHDTYGSNQDAAPDAQLMPWSYRLPIWGRFLVDLVSGIIVGVVGTMAHRMGASMNIPYGLAIAYLMVIISTWSARSRDGVSGLALHLIGSSLVVWTVMSGYGPGGDAMIPVGFGGDDPMPFFSEQAGYMWLYGVVLIPVVMLVLPKRWFVTPPRKETRDGAFAADTQTNEGKTSDNAQPVE</sequence>
<reference evidence="4 9" key="1">
    <citation type="journal article" date="2017" name="ISME J.">
        <title>Unveiling bifidobacterial biogeography across the mammalian branch of the tree of life.</title>
        <authorList>
            <person name="Milani C."/>
            <person name="Mangifesta M."/>
            <person name="Mancabelli L."/>
            <person name="Lugli G.A."/>
            <person name="James K."/>
            <person name="Duranti S."/>
            <person name="Turroni F."/>
            <person name="Ferrario C."/>
            <person name="Ossiprandi M.C."/>
            <person name="van Sinderen D."/>
            <person name="Ventura M."/>
        </authorList>
    </citation>
    <scope>NUCLEOTIDE SEQUENCE [LARGE SCALE GENOMIC DNA]</scope>
    <source>
        <strain evidence="4 9">1E</strain>
    </source>
</reference>
<evidence type="ECO:0000313" key="8">
    <source>
        <dbReference type="EMBL" id="VWQ21283.1"/>
    </source>
</evidence>
<feature type="compositionally biased region" description="Polar residues" evidence="1">
    <location>
        <begin position="172"/>
        <end position="188"/>
    </location>
</feature>
<proteinExistence type="predicted"/>
<dbReference type="Proteomes" id="UP000331308">
    <property type="component" value="Unassembled WGS sequence"/>
</dbReference>
<keyword evidence="2" id="KW-1133">Transmembrane helix</keyword>
<evidence type="ECO:0000313" key="13">
    <source>
        <dbReference type="Proteomes" id="UP000494211"/>
    </source>
</evidence>
<dbReference type="EMBL" id="CABHOD010000004">
    <property type="protein sequence ID" value="VUX63118.1"/>
    <property type="molecule type" value="Genomic_DNA"/>
</dbReference>
<dbReference type="EMBL" id="QRPH01000002">
    <property type="protein sequence ID" value="RHL97026.1"/>
    <property type="molecule type" value="Genomic_DNA"/>
</dbReference>
<dbReference type="STRING" id="28026.GCA_000940535_01301"/>
<evidence type="ECO:0000313" key="10">
    <source>
        <dbReference type="Proteomes" id="UP000284163"/>
    </source>
</evidence>
<evidence type="ECO:0000256" key="1">
    <source>
        <dbReference type="SAM" id="MobiDB-lite"/>
    </source>
</evidence>
<protein>
    <submittedName>
        <fullName evidence="4">Alcohol dehydrogenase</fullName>
    </submittedName>
</protein>
<dbReference type="OrthoDB" id="3238162at2"/>
<evidence type="ECO:0000313" key="6">
    <source>
        <dbReference type="EMBL" id="RHL97026.1"/>
    </source>
</evidence>
<dbReference type="EMBL" id="CABWJV010000003">
    <property type="protein sequence ID" value="VWQ21283.1"/>
    <property type="molecule type" value="Genomic_DNA"/>
</dbReference>
<evidence type="ECO:0000256" key="2">
    <source>
        <dbReference type="SAM" id="Phobius"/>
    </source>
</evidence>
<reference evidence="10 11" key="2">
    <citation type="submission" date="2018-08" db="EMBL/GenBank/DDBJ databases">
        <title>A genome reference for cultivated species of the human gut microbiota.</title>
        <authorList>
            <person name="Zou Y."/>
            <person name="Xue W."/>
            <person name="Luo G."/>
        </authorList>
    </citation>
    <scope>NUCLEOTIDE SEQUENCE [LARGE SCALE GENOMIC DNA]</scope>
    <source>
        <strain evidence="6 11">AF36-12AT</strain>
        <strain evidence="5 10">CF01-1</strain>
    </source>
</reference>
<reference evidence="7 12" key="3">
    <citation type="submission" date="2019-07" db="EMBL/GenBank/DDBJ databases">
        <authorList>
            <person name="Chang H.-W."/>
            <person name="Raman A."/>
            <person name="Venkatesh S."/>
            <person name="Gehrig J."/>
        </authorList>
    </citation>
    <scope>NUCLEOTIDE SEQUENCE [LARGE SCALE GENOMIC DNA]</scope>
    <source>
        <strain evidence="7">Bifidobacterium_pseudocatenulatum_LFYP_29</strain>
    </source>
</reference>
<evidence type="ECO:0000313" key="5">
    <source>
        <dbReference type="EMBL" id="RGY77351.1"/>
    </source>
</evidence>
<gene>
    <name evidence="8" type="ORF">BIFLH658_01313</name>
    <name evidence="7" type="ORF">BPLFYP29_00759</name>
    <name evidence="4" type="ORF">BPS1E_1470</name>
    <name evidence="6" type="ORF">DWZ91_03220</name>
    <name evidence="5" type="ORF">DXA22_04255</name>
    <name evidence="3" type="ORF">KZP06_07075</name>
</gene>
<dbReference type="Proteomes" id="UP000216789">
    <property type="component" value="Unassembled WGS sequence"/>
</dbReference>
<evidence type="ECO:0000313" key="3">
    <source>
        <dbReference type="EMBL" id="MCB4880485.1"/>
    </source>
</evidence>
<evidence type="ECO:0000313" key="7">
    <source>
        <dbReference type="EMBL" id="VUX63118.1"/>
    </source>
</evidence>